<dbReference type="AlphaFoldDB" id="A0A511UWJ5"/>
<sequence>MAFSTSVSANGISYGKKEDSIDWDADSKILVVNPDAIVVDKEQIELAENLSKFFEEDANGNVEFTADKEILVELGISESDAEIMTSIWAGQ</sequence>
<protein>
    <submittedName>
        <fullName evidence="1">Uncharacterized protein</fullName>
    </submittedName>
</protein>
<dbReference type="RefSeq" id="WP_146934227.1">
    <property type="nucleotide sequence ID" value="NZ_BJXW01000001.1"/>
</dbReference>
<dbReference type="OrthoDB" id="2221767at2"/>
<proteinExistence type="predicted"/>
<dbReference type="EMBL" id="BJXW01000001">
    <property type="protein sequence ID" value="GEN29833.1"/>
    <property type="molecule type" value="Genomic_DNA"/>
</dbReference>
<evidence type="ECO:0000313" key="2">
    <source>
        <dbReference type="Proteomes" id="UP000321491"/>
    </source>
</evidence>
<name>A0A511UWJ5_9BACI</name>
<evidence type="ECO:0000313" key="1">
    <source>
        <dbReference type="EMBL" id="GEN29833.1"/>
    </source>
</evidence>
<dbReference type="Proteomes" id="UP000321491">
    <property type="component" value="Unassembled WGS sequence"/>
</dbReference>
<gene>
    <name evidence="1" type="ORF">CQU01_00710</name>
</gene>
<reference evidence="1 2" key="1">
    <citation type="submission" date="2019-07" db="EMBL/GenBank/DDBJ databases">
        <title>Whole genome shotgun sequence of Cerasibacillus quisquiliarum NBRC 102429.</title>
        <authorList>
            <person name="Hosoyama A."/>
            <person name="Uohara A."/>
            <person name="Ohji S."/>
            <person name="Ichikawa N."/>
        </authorList>
    </citation>
    <scope>NUCLEOTIDE SEQUENCE [LARGE SCALE GENOMIC DNA]</scope>
    <source>
        <strain evidence="1 2">NBRC 102429</strain>
    </source>
</reference>
<comment type="caution">
    <text evidence="1">The sequence shown here is derived from an EMBL/GenBank/DDBJ whole genome shotgun (WGS) entry which is preliminary data.</text>
</comment>
<keyword evidence="2" id="KW-1185">Reference proteome</keyword>
<organism evidence="1 2">
    <name type="scientific">Cerasibacillus quisquiliarum</name>
    <dbReference type="NCBI Taxonomy" id="227865"/>
    <lineage>
        <taxon>Bacteria</taxon>
        <taxon>Bacillati</taxon>
        <taxon>Bacillota</taxon>
        <taxon>Bacilli</taxon>
        <taxon>Bacillales</taxon>
        <taxon>Bacillaceae</taxon>
        <taxon>Cerasibacillus</taxon>
    </lineage>
</organism>
<accession>A0A511UWJ5</accession>